<proteinExistence type="inferred from homology"/>
<dbReference type="STRING" id="1358809.S7WCH8"/>
<keyword evidence="11" id="KW-1185">Reference proteome</keyword>
<feature type="transmembrane region" description="Helical" evidence="9">
    <location>
        <begin position="81"/>
        <end position="102"/>
    </location>
</feature>
<feature type="transmembrane region" description="Helical" evidence="9">
    <location>
        <begin position="516"/>
        <end position="537"/>
    </location>
</feature>
<sequence>MDDDDHEQYENLNLPTETEVEEQAIARSRYFFGIYRIAKLEDAKLFTMGGIFFLICYVYSVTKELKDTFVIQRQTAISIQYLKLVFVPPIALLGTMIVAKMLVDHDNRYILQRFLMGFAIFFCLFSVLSFPFSFSLDFSTKSLEDSFADGKMKYKGTEFYIALITTVLSWTSTVLFVAAEVYGTIVLSLLFLSYANDICPLKQYLRFLPLLYIMSNIALIMSSFTLFGIGKAVGKLSYRTGKITFSVLFFSLGIACFATIFLINFLESKILSRPMFIVEGERKKKKKEKMSFSEGLKVVATSRVAMAICTIVIFYNLSQNMADNSYKSLLQKQKNIKGGGESYLMGNQWVSQLITGSCVIIVLLTPVSRVVQLAGWTIAGLMTPIYVILIGSIVFFLAMYNTGVVGQNGISFVNNFFSTHRFLHSFSKNKEDKYAIFDWEETIGKIFVAGGFKVLKYASFDICKEAISMKIDPRYRSRFKGVYDGICGKLGKSCGAILSIVFSAIFNITDIREASLVYFVTLIGIFVAWVLFVIYLGSKYNEAVEKNTFIDVGATSMDKEAKLA</sequence>
<dbReference type="PANTHER" id="PTHR31187:SF1">
    <property type="entry name" value="ADP,ATP CARRIER PROTEIN 1"/>
    <property type="match status" value="1"/>
</dbReference>
<evidence type="ECO:0000256" key="8">
    <source>
        <dbReference type="ARBA" id="ARBA00023136"/>
    </source>
</evidence>
<keyword evidence="8 9" id="KW-0472">Membrane</keyword>
<dbReference type="VEuPathDB" id="MicrosporidiaDB:SLOPH_115"/>
<protein>
    <recommendedName>
        <fullName evidence="9">ADP,ATP carrier protein</fullName>
    </recommendedName>
</protein>
<reference evidence="11" key="1">
    <citation type="journal article" date="2013" name="PLoS Genet.">
        <title>The genome of Spraguea lophii and the basis of host-microsporidian interactions.</title>
        <authorList>
            <person name="Campbell S.E."/>
            <person name="Williams T.A."/>
            <person name="Yousuf A."/>
            <person name="Soanes D.M."/>
            <person name="Paszkiewicz K.H."/>
            <person name="Williams B.A.P."/>
        </authorList>
    </citation>
    <scope>NUCLEOTIDE SEQUENCE [LARGE SCALE GENOMIC DNA]</scope>
    <source>
        <strain evidence="11">42_110</strain>
    </source>
</reference>
<organism evidence="10 11">
    <name type="scientific">Spraguea lophii (strain 42_110)</name>
    <name type="common">Microsporidian parasite</name>
    <dbReference type="NCBI Taxonomy" id="1358809"/>
    <lineage>
        <taxon>Eukaryota</taxon>
        <taxon>Fungi</taxon>
        <taxon>Fungi incertae sedis</taxon>
        <taxon>Microsporidia</taxon>
        <taxon>Spragueidae</taxon>
        <taxon>Spraguea</taxon>
    </lineage>
</organism>
<feature type="transmembrane region" description="Helical" evidence="9">
    <location>
        <begin position="114"/>
        <end position="134"/>
    </location>
</feature>
<feature type="transmembrane region" description="Helical" evidence="9">
    <location>
        <begin position="490"/>
        <end position="509"/>
    </location>
</feature>
<feature type="transmembrane region" description="Helical" evidence="9">
    <location>
        <begin position="204"/>
        <end position="227"/>
    </location>
</feature>
<comment type="subcellular location">
    <subcellularLocation>
        <location evidence="1 9">Membrane</location>
        <topology evidence="1 9">Multi-pass membrane protein</topology>
    </subcellularLocation>
</comment>
<keyword evidence="4 9" id="KW-0812">Transmembrane</keyword>
<dbReference type="InParanoid" id="S7WCH8"/>
<dbReference type="InterPro" id="IPR036259">
    <property type="entry name" value="MFS_trans_sf"/>
</dbReference>
<feature type="transmembrane region" description="Helical" evidence="9">
    <location>
        <begin position="349"/>
        <end position="367"/>
    </location>
</feature>
<dbReference type="Proteomes" id="UP000014978">
    <property type="component" value="Unassembled WGS sequence"/>
</dbReference>
<feature type="transmembrane region" description="Helical" evidence="9">
    <location>
        <begin position="247"/>
        <end position="266"/>
    </location>
</feature>
<comment type="caution">
    <text evidence="10">The sequence shown here is derived from an EMBL/GenBank/DDBJ whole genome shotgun (WGS) entry which is preliminary data.</text>
</comment>
<evidence type="ECO:0000256" key="1">
    <source>
        <dbReference type="ARBA" id="ARBA00004141"/>
    </source>
</evidence>
<dbReference type="SUPFAM" id="SSF103473">
    <property type="entry name" value="MFS general substrate transporter"/>
    <property type="match status" value="1"/>
</dbReference>
<evidence type="ECO:0000256" key="4">
    <source>
        <dbReference type="ARBA" id="ARBA00022692"/>
    </source>
</evidence>
<dbReference type="EMBL" id="ATCN01000216">
    <property type="protein sequence ID" value="EPR79512.1"/>
    <property type="molecule type" value="Genomic_DNA"/>
</dbReference>
<evidence type="ECO:0000256" key="2">
    <source>
        <dbReference type="ARBA" id="ARBA00007127"/>
    </source>
</evidence>
<dbReference type="GO" id="GO:0005524">
    <property type="term" value="F:ATP binding"/>
    <property type="evidence" value="ECO:0007669"/>
    <property type="project" value="UniProtKB-KW"/>
</dbReference>
<keyword evidence="6 9" id="KW-0067">ATP-binding</keyword>
<dbReference type="PANTHER" id="PTHR31187">
    <property type="match status" value="1"/>
</dbReference>
<keyword evidence="3 9" id="KW-0813">Transport</keyword>
<accession>S7WCH8</accession>
<dbReference type="Pfam" id="PF03219">
    <property type="entry name" value="TLC"/>
    <property type="match status" value="1"/>
</dbReference>
<dbReference type="InterPro" id="IPR004667">
    <property type="entry name" value="ADP_ATP_car_bac_type"/>
</dbReference>
<dbReference type="GO" id="GO:0005471">
    <property type="term" value="F:ATP:ADP antiporter activity"/>
    <property type="evidence" value="ECO:0007669"/>
    <property type="project" value="InterPro"/>
</dbReference>
<dbReference type="OrthoDB" id="2190844at2759"/>
<dbReference type="GO" id="GO:0016020">
    <property type="term" value="C:membrane"/>
    <property type="evidence" value="ECO:0007669"/>
    <property type="project" value="UniProtKB-SubCell"/>
</dbReference>
<evidence type="ECO:0000256" key="3">
    <source>
        <dbReference type="ARBA" id="ARBA00022448"/>
    </source>
</evidence>
<dbReference type="OMA" id="HPNTIDY"/>
<keyword evidence="5 9" id="KW-0547">Nucleotide-binding</keyword>
<evidence type="ECO:0000313" key="10">
    <source>
        <dbReference type="EMBL" id="EPR79512.1"/>
    </source>
</evidence>
<comment type="similarity">
    <text evidence="2 9">Belongs to the ADP/ATP translocase tlc family.</text>
</comment>
<feature type="transmembrane region" description="Helical" evidence="9">
    <location>
        <begin position="379"/>
        <end position="400"/>
    </location>
</feature>
<gene>
    <name evidence="10" type="ORF">SLOPH_115</name>
</gene>
<feature type="transmembrane region" description="Helical" evidence="9">
    <location>
        <begin position="295"/>
        <end position="317"/>
    </location>
</feature>
<evidence type="ECO:0000256" key="6">
    <source>
        <dbReference type="ARBA" id="ARBA00022840"/>
    </source>
</evidence>
<evidence type="ECO:0000256" key="7">
    <source>
        <dbReference type="ARBA" id="ARBA00022989"/>
    </source>
</evidence>
<name>S7WCH8_SPRLO</name>
<feature type="transmembrane region" description="Helical" evidence="9">
    <location>
        <begin position="45"/>
        <end position="61"/>
    </location>
</feature>
<dbReference type="AlphaFoldDB" id="S7WCH8"/>
<evidence type="ECO:0000256" key="9">
    <source>
        <dbReference type="RuleBase" id="RU363121"/>
    </source>
</evidence>
<evidence type="ECO:0000256" key="5">
    <source>
        <dbReference type="ARBA" id="ARBA00022741"/>
    </source>
</evidence>
<evidence type="ECO:0000313" key="11">
    <source>
        <dbReference type="Proteomes" id="UP000014978"/>
    </source>
</evidence>
<feature type="transmembrane region" description="Helical" evidence="9">
    <location>
        <begin position="159"/>
        <end position="192"/>
    </location>
</feature>
<dbReference type="HOGENOM" id="CLU_023964_1_0_1"/>
<keyword evidence="7 9" id="KW-1133">Transmembrane helix</keyword>